<accession>A0AA48K8X1</accession>
<dbReference type="SMART" id="SM00138">
    <property type="entry name" value="MeTrc"/>
    <property type="match status" value="1"/>
</dbReference>
<evidence type="ECO:0000256" key="2">
    <source>
        <dbReference type="ARBA" id="ARBA00012534"/>
    </source>
</evidence>
<dbReference type="Proteomes" id="UP001238179">
    <property type="component" value="Chromosome"/>
</dbReference>
<evidence type="ECO:0000256" key="5">
    <source>
        <dbReference type="ARBA" id="ARBA00022691"/>
    </source>
</evidence>
<organism evidence="7 8">
    <name type="scientific">Mesoterricola silvestris</name>
    <dbReference type="NCBI Taxonomy" id="2927979"/>
    <lineage>
        <taxon>Bacteria</taxon>
        <taxon>Pseudomonadati</taxon>
        <taxon>Acidobacteriota</taxon>
        <taxon>Holophagae</taxon>
        <taxon>Holophagales</taxon>
        <taxon>Holophagaceae</taxon>
        <taxon>Mesoterricola</taxon>
    </lineage>
</organism>
<dbReference type="AlphaFoldDB" id="A0AA48K8X1"/>
<evidence type="ECO:0000313" key="8">
    <source>
        <dbReference type="Proteomes" id="UP001238179"/>
    </source>
</evidence>
<dbReference type="InterPro" id="IPR000780">
    <property type="entry name" value="CheR_MeTrfase"/>
</dbReference>
<protein>
    <recommendedName>
        <fullName evidence="2">protein-glutamate O-methyltransferase</fullName>
        <ecNumber evidence="2">2.1.1.80</ecNumber>
    </recommendedName>
</protein>
<dbReference type="InterPro" id="IPR029063">
    <property type="entry name" value="SAM-dependent_MTases_sf"/>
</dbReference>
<comment type="catalytic activity">
    <reaction evidence="1">
        <text>L-glutamyl-[protein] + S-adenosyl-L-methionine = [protein]-L-glutamate 5-O-methyl ester + S-adenosyl-L-homocysteine</text>
        <dbReference type="Rhea" id="RHEA:24452"/>
        <dbReference type="Rhea" id="RHEA-COMP:10208"/>
        <dbReference type="Rhea" id="RHEA-COMP:10311"/>
        <dbReference type="ChEBI" id="CHEBI:29973"/>
        <dbReference type="ChEBI" id="CHEBI:57856"/>
        <dbReference type="ChEBI" id="CHEBI:59789"/>
        <dbReference type="ChEBI" id="CHEBI:82795"/>
        <dbReference type="EC" id="2.1.1.80"/>
    </reaction>
</comment>
<dbReference type="KEGG" id="msil:METEAL_25580"/>
<evidence type="ECO:0000313" key="7">
    <source>
        <dbReference type="EMBL" id="BDU73384.1"/>
    </source>
</evidence>
<dbReference type="InterPro" id="IPR050903">
    <property type="entry name" value="Bact_Chemotaxis_MeTrfase"/>
</dbReference>
<name>A0AA48K8X1_9BACT</name>
<evidence type="ECO:0000256" key="1">
    <source>
        <dbReference type="ARBA" id="ARBA00001541"/>
    </source>
</evidence>
<keyword evidence="4" id="KW-0808">Transferase</keyword>
<dbReference type="InterPro" id="IPR022641">
    <property type="entry name" value="CheR_N"/>
</dbReference>
<dbReference type="Pfam" id="PF03705">
    <property type="entry name" value="CheR_N"/>
    <property type="match status" value="1"/>
</dbReference>
<dbReference type="RefSeq" id="WP_316412036.1">
    <property type="nucleotide sequence ID" value="NZ_AP027080.1"/>
</dbReference>
<feature type="domain" description="CheR-type methyltransferase" evidence="6">
    <location>
        <begin position="1"/>
        <end position="282"/>
    </location>
</feature>
<dbReference type="SUPFAM" id="SSF53335">
    <property type="entry name" value="S-adenosyl-L-methionine-dependent methyltransferases"/>
    <property type="match status" value="1"/>
</dbReference>
<dbReference type="InterPro" id="IPR036804">
    <property type="entry name" value="CheR_N_sf"/>
</dbReference>
<dbReference type="PANTHER" id="PTHR24422">
    <property type="entry name" value="CHEMOTAXIS PROTEIN METHYLTRANSFERASE"/>
    <property type="match status" value="1"/>
</dbReference>
<dbReference type="PANTHER" id="PTHR24422:SF21">
    <property type="entry name" value="CHEMOTAXIS PROTEIN METHYLTRANSFERASE 1"/>
    <property type="match status" value="1"/>
</dbReference>
<sequence>MSPDALSSAEFRLLRDYIQEHCGICLGEEKAYLIEARLTGLLARHGCPDFGTFYRLARNASSPALREEVIDAMTTNETLWFRDTHPFTILREKLLPPLADGILRKTRGRVRIWSAACSTGQEPYSIAMAILEHCRLNPGVNPAQFEILASDISPSALFLAQAGRYDENAMRRGLPEDLKERYFHREGPAWSVNDEVRRLVTFRKFNLQDSMDPLGPFDVVFCRYVTIYFADEFKRRIFAGIASLLAPSGHLLISAVESLRGIADQLLPMTHAGGLYYQCDPSIPGGEK</sequence>
<dbReference type="PRINTS" id="PR00996">
    <property type="entry name" value="CHERMTFRASE"/>
</dbReference>
<dbReference type="EMBL" id="AP027080">
    <property type="protein sequence ID" value="BDU73384.1"/>
    <property type="molecule type" value="Genomic_DNA"/>
</dbReference>
<dbReference type="Pfam" id="PF01739">
    <property type="entry name" value="CheR"/>
    <property type="match status" value="1"/>
</dbReference>
<dbReference type="CDD" id="cd02440">
    <property type="entry name" value="AdoMet_MTases"/>
    <property type="match status" value="1"/>
</dbReference>
<evidence type="ECO:0000256" key="3">
    <source>
        <dbReference type="ARBA" id="ARBA00022603"/>
    </source>
</evidence>
<proteinExistence type="predicted"/>
<reference evidence="8" key="1">
    <citation type="journal article" date="2023" name="Int. J. Syst. Evol. Microbiol.">
        <title>Mesoterricola silvestris gen. nov., sp. nov., Mesoterricola sediminis sp. nov., Geothrix oryzae sp. nov., Geothrix edaphica sp. nov., Geothrix rubra sp. nov., and Geothrix limicola sp. nov., six novel members of Acidobacteriota isolated from soils.</title>
        <authorList>
            <person name="Itoh H."/>
            <person name="Sugisawa Y."/>
            <person name="Mise K."/>
            <person name="Xu Z."/>
            <person name="Kuniyasu M."/>
            <person name="Ushijima N."/>
            <person name="Kawano K."/>
            <person name="Kobayashi E."/>
            <person name="Shiratori Y."/>
            <person name="Masuda Y."/>
            <person name="Senoo K."/>
        </authorList>
    </citation>
    <scope>NUCLEOTIDE SEQUENCE [LARGE SCALE GENOMIC DNA]</scope>
    <source>
        <strain evidence="8">W79</strain>
    </source>
</reference>
<evidence type="ECO:0000259" key="6">
    <source>
        <dbReference type="PROSITE" id="PS50123"/>
    </source>
</evidence>
<dbReference type="EC" id="2.1.1.80" evidence="2"/>
<dbReference type="SUPFAM" id="SSF47757">
    <property type="entry name" value="Chemotaxis receptor methyltransferase CheR, N-terminal domain"/>
    <property type="match status" value="1"/>
</dbReference>
<dbReference type="GO" id="GO:0008983">
    <property type="term" value="F:protein-glutamate O-methyltransferase activity"/>
    <property type="evidence" value="ECO:0007669"/>
    <property type="project" value="UniProtKB-EC"/>
</dbReference>
<dbReference type="GO" id="GO:0032259">
    <property type="term" value="P:methylation"/>
    <property type="evidence" value="ECO:0007669"/>
    <property type="project" value="UniProtKB-KW"/>
</dbReference>
<keyword evidence="8" id="KW-1185">Reference proteome</keyword>
<dbReference type="Gene3D" id="1.10.155.10">
    <property type="entry name" value="Chemotaxis receptor methyltransferase CheR, N-terminal domain"/>
    <property type="match status" value="1"/>
</dbReference>
<dbReference type="InterPro" id="IPR022642">
    <property type="entry name" value="CheR_C"/>
</dbReference>
<gene>
    <name evidence="7" type="primary">cheR1_2</name>
    <name evidence="7" type="ORF">METEAL_25580</name>
</gene>
<keyword evidence="3 7" id="KW-0489">Methyltransferase</keyword>
<keyword evidence="5" id="KW-0949">S-adenosyl-L-methionine</keyword>
<evidence type="ECO:0000256" key="4">
    <source>
        <dbReference type="ARBA" id="ARBA00022679"/>
    </source>
</evidence>
<dbReference type="Gene3D" id="3.40.50.150">
    <property type="entry name" value="Vaccinia Virus protein VP39"/>
    <property type="match status" value="1"/>
</dbReference>
<dbReference type="PROSITE" id="PS50123">
    <property type="entry name" value="CHER"/>
    <property type="match status" value="1"/>
</dbReference>